<feature type="domain" description="Ig-like" evidence="12">
    <location>
        <begin position="32"/>
        <end position="102"/>
    </location>
</feature>
<dbReference type="InterPro" id="IPR004074">
    <property type="entry name" value="IL-1_rcpt_I/II-typ"/>
</dbReference>
<dbReference type="SMART" id="SM00409">
    <property type="entry name" value="IG"/>
    <property type="match status" value="3"/>
</dbReference>
<evidence type="ECO:0000259" key="12">
    <source>
        <dbReference type="PROSITE" id="PS50835"/>
    </source>
</evidence>
<dbReference type="InterPro" id="IPR036179">
    <property type="entry name" value="Ig-like_dom_sf"/>
</dbReference>
<evidence type="ECO:0000256" key="8">
    <source>
        <dbReference type="ARBA" id="ARBA00023319"/>
    </source>
</evidence>
<dbReference type="InterPro" id="IPR000157">
    <property type="entry name" value="TIR_dom"/>
</dbReference>
<accession>A0ABR0ZPI0</accession>
<evidence type="ECO:0000256" key="3">
    <source>
        <dbReference type="ARBA" id="ARBA00022737"/>
    </source>
</evidence>
<dbReference type="PROSITE" id="PS50104">
    <property type="entry name" value="TIR"/>
    <property type="match status" value="1"/>
</dbReference>
<evidence type="ECO:0000313" key="13">
    <source>
        <dbReference type="EMBL" id="KAK6486725.1"/>
    </source>
</evidence>
<feature type="domain" description="TIR" evidence="11">
    <location>
        <begin position="373"/>
        <end position="524"/>
    </location>
</feature>
<dbReference type="InterPro" id="IPR035897">
    <property type="entry name" value="Toll_tir_struct_dom_sf"/>
</dbReference>
<sequence length="550" mass="63902">MIPFCFFVDSKMGTLLLFILSVHVLMSLGSIPGYHDEKSVHVIENEAAFVSCSQCSDEVGVKWYNNRTLQEITSKEEERIHSHSADLLFLPAFINDSADYTCNCVINIINYTLIIHFIVHEREPFSSSLLYSKVTSTVSSNVQISCPDVDQFKSENFTWCKDFQILPNENRRQLVRNNITRKDDGIYTCQLTWTHKGKQLSVSRARRLIVQAPYVSVYPVIEYPRDNTEEALLGSLKNITCKVFIGFNINSACHVRWEVNDTSNGQINRYSQHTLRREENNKTICMSILTIHKVSPEDFNTPIYCKAKDLENWTKHFIKLQPMVKDNRLFVASCFVVLIFSIISVAILVNYFKIDIVLLYRDTIKPYRDQNDKRYDAYVIYPKENLQESSQEKIRHFINQDLPNILERKYDYNLFICGRDDLPGEDTAVAIEKNIINSKRLIIILTPGTSFGMKSENAYDQQLGLYNALVHDEMKVILIEMENFSSYKDLPESLQHIIQKRKTLKWNGGQSPNSRFWKHLRYEMPSKRNPTYFTVQNVSTPTPEFGTYIE</sequence>
<gene>
    <name evidence="13" type="ORF">HHUSO_G10382</name>
</gene>
<dbReference type="InterPro" id="IPR013783">
    <property type="entry name" value="Ig-like_fold"/>
</dbReference>
<evidence type="ECO:0000256" key="5">
    <source>
        <dbReference type="ARBA" id="ARBA00023027"/>
    </source>
</evidence>
<keyword evidence="14" id="KW-1185">Reference proteome</keyword>
<evidence type="ECO:0000256" key="7">
    <source>
        <dbReference type="ARBA" id="ARBA00023180"/>
    </source>
</evidence>
<keyword evidence="5" id="KW-0520">NAD</keyword>
<feature type="chain" id="PRO_5045082588" evidence="10">
    <location>
        <begin position="30"/>
        <end position="550"/>
    </location>
</feature>
<feature type="transmembrane region" description="Helical" evidence="9">
    <location>
        <begin position="329"/>
        <end position="352"/>
    </location>
</feature>
<reference evidence="13 14" key="1">
    <citation type="submission" date="2021-05" db="EMBL/GenBank/DDBJ databases">
        <authorList>
            <person name="Zahm M."/>
            <person name="Klopp C."/>
            <person name="Cabau C."/>
            <person name="Kuhl H."/>
            <person name="Suciu R."/>
            <person name="Ciorpac M."/>
            <person name="Holostenco D."/>
            <person name="Gessner J."/>
            <person name="Wuertz S."/>
            <person name="Hohne C."/>
            <person name="Stock M."/>
            <person name="Gislard M."/>
            <person name="Lluch J."/>
            <person name="Milhes M."/>
            <person name="Lampietro C."/>
            <person name="Lopez Roques C."/>
            <person name="Donnadieu C."/>
            <person name="Du K."/>
            <person name="Schartl M."/>
            <person name="Guiguen Y."/>
        </authorList>
    </citation>
    <scope>NUCLEOTIDE SEQUENCE [LARGE SCALE GENOMIC DNA]</scope>
    <source>
        <strain evidence="13">Hh-F2</strain>
        <tissue evidence="13">Blood</tissue>
    </source>
</reference>
<name>A0ABR0ZPI0_HUSHU</name>
<keyword evidence="9" id="KW-1133">Transmembrane helix</keyword>
<evidence type="ECO:0000259" key="11">
    <source>
        <dbReference type="PROSITE" id="PS50104"/>
    </source>
</evidence>
<dbReference type="Pfam" id="PF13895">
    <property type="entry name" value="Ig_2"/>
    <property type="match status" value="1"/>
</dbReference>
<evidence type="ECO:0000256" key="4">
    <source>
        <dbReference type="ARBA" id="ARBA00022801"/>
    </source>
</evidence>
<evidence type="ECO:0000256" key="9">
    <source>
        <dbReference type="SAM" id="Phobius"/>
    </source>
</evidence>
<dbReference type="InterPro" id="IPR007110">
    <property type="entry name" value="Ig-like_dom"/>
</dbReference>
<keyword evidence="4" id="KW-0378">Hydrolase</keyword>
<evidence type="ECO:0000256" key="2">
    <source>
        <dbReference type="ARBA" id="ARBA00022729"/>
    </source>
</evidence>
<keyword evidence="2 10" id="KW-0732">Signal</keyword>
<keyword evidence="9" id="KW-0472">Membrane</keyword>
<dbReference type="InterPro" id="IPR003599">
    <property type="entry name" value="Ig_sub"/>
</dbReference>
<keyword evidence="7" id="KW-0325">Glycoprotein</keyword>
<proteinExistence type="inferred from homology"/>
<dbReference type="SMART" id="SM00255">
    <property type="entry name" value="TIR"/>
    <property type="match status" value="1"/>
</dbReference>
<keyword evidence="3" id="KW-0677">Repeat</keyword>
<evidence type="ECO:0000256" key="1">
    <source>
        <dbReference type="ARBA" id="ARBA00009752"/>
    </source>
</evidence>
<keyword evidence="8" id="KW-0393">Immunoglobulin domain</keyword>
<feature type="signal peptide" evidence="10">
    <location>
        <begin position="1"/>
        <end position="29"/>
    </location>
</feature>
<dbReference type="PRINTS" id="PR01537">
    <property type="entry name" value="INTRLKN1R1F"/>
</dbReference>
<comment type="similarity">
    <text evidence="1">Belongs to the interleukin-1 receptor family.</text>
</comment>
<dbReference type="PANTHER" id="PTHR11890">
    <property type="entry name" value="INTERLEUKIN-1 RECEPTOR FAMILY MEMBER"/>
    <property type="match status" value="1"/>
</dbReference>
<dbReference type="Pfam" id="PF01582">
    <property type="entry name" value="TIR"/>
    <property type="match status" value="1"/>
</dbReference>
<dbReference type="SUPFAM" id="SSF52200">
    <property type="entry name" value="Toll/Interleukin receptor TIR domain"/>
    <property type="match status" value="1"/>
</dbReference>
<evidence type="ECO:0000256" key="6">
    <source>
        <dbReference type="ARBA" id="ARBA00023157"/>
    </source>
</evidence>
<dbReference type="SUPFAM" id="SSF48726">
    <property type="entry name" value="Immunoglobulin"/>
    <property type="match status" value="3"/>
</dbReference>
<evidence type="ECO:0000256" key="10">
    <source>
        <dbReference type="SAM" id="SignalP"/>
    </source>
</evidence>
<protein>
    <submittedName>
        <fullName evidence="13">Interleukin-1 receptor-like 1 isoform X1</fullName>
    </submittedName>
</protein>
<dbReference type="PANTHER" id="PTHR11890:SF26">
    <property type="entry name" value="INTERLEUKIN-1 RECEPTOR TYPE 1"/>
    <property type="match status" value="1"/>
</dbReference>
<dbReference type="Proteomes" id="UP001369086">
    <property type="component" value="Unassembled WGS sequence"/>
</dbReference>
<dbReference type="PRINTS" id="PR01536">
    <property type="entry name" value="INTRLKN1R12F"/>
</dbReference>
<comment type="caution">
    <text evidence="13">The sequence shown here is derived from an EMBL/GenBank/DDBJ whole genome shotgun (WGS) entry which is preliminary data.</text>
</comment>
<dbReference type="EMBL" id="JAHFZB010000008">
    <property type="protein sequence ID" value="KAK6486725.1"/>
    <property type="molecule type" value="Genomic_DNA"/>
</dbReference>
<keyword evidence="9" id="KW-0812">Transmembrane</keyword>
<keyword evidence="6" id="KW-1015">Disulfide bond</keyword>
<dbReference type="Gene3D" id="3.40.50.10140">
    <property type="entry name" value="Toll/interleukin-1 receptor homology (TIR) domain"/>
    <property type="match status" value="1"/>
</dbReference>
<organism evidence="13 14">
    <name type="scientific">Huso huso</name>
    <name type="common">Beluga</name>
    <name type="synonym">Acipenser huso</name>
    <dbReference type="NCBI Taxonomy" id="61971"/>
    <lineage>
        <taxon>Eukaryota</taxon>
        <taxon>Metazoa</taxon>
        <taxon>Chordata</taxon>
        <taxon>Craniata</taxon>
        <taxon>Vertebrata</taxon>
        <taxon>Euteleostomi</taxon>
        <taxon>Actinopterygii</taxon>
        <taxon>Chondrostei</taxon>
        <taxon>Acipenseriformes</taxon>
        <taxon>Acipenseridae</taxon>
        <taxon>Huso</taxon>
    </lineage>
</organism>
<dbReference type="Gene3D" id="2.60.40.10">
    <property type="entry name" value="Immunoglobulins"/>
    <property type="match status" value="3"/>
</dbReference>
<dbReference type="InterPro" id="IPR015621">
    <property type="entry name" value="IL-1_rcpt_fam"/>
</dbReference>
<evidence type="ECO:0000313" key="14">
    <source>
        <dbReference type="Proteomes" id="UP001369086"/>
    </source>
</evidence>
<dbReference type="PROSITE" id="PS50835">
    <property type="entry name" value="IG_LIKE"/>
    <property type="match status" value="2"/>
</dbReference>
<feature type="domain" description="Ig-like" evidence="12">
    <location>
        <begin position="124"/>
        <end position="201"/>
    </location>
</feature>